<evidence type="ECO:0008006" key="4">
    <source>
        <dbReference type="Google" id="ProtNLM"/>
    </source>
</evidence>
<organism evidence="3">
    <name type="scientific">Chromera velia CCMP2878</name>
    <dbReference type="NCBI Taxonomy" id="1169474"/>
    <lineage>
        <taxon>Eukaryota</taxon>
        <taxon>Sar</taxon>
        <taxon>Alveolata</taxon>
        <taxon>Colpodellida</taxon>
        <taxon>Chromeraceae</taxon>
        <taxon>Chromera</taxon>
    </lineage>
</organism>
<dbReference type="EMBL" id="CDMZ01002147">
    <property type="protein sequence ID" value="CEM40988.1"/>
    <property type="molecule type" value="Genomic_DNA"/>
</dbReference>
<keyword evidence="2" id="KW-0732">Signal</keyword>
<evidence type="ECO:0000313" key="3">
    <source>
        <dbReference type="EMBL" id="CEM40988.1"/>
    </source>
</evidence>
<feature type="chain" id="PRO_5005191241" description="RxLR effector protein" evidence="2">
    <location>
        <begin position="20"/>
        <end position="86"/>
    </location>
</feature>
<accession>A0A0G4HAY1</accession>
<name>A0A0G4HAY1_9ALVE</name>
<sequence>MFRLFVLVVLSLCLAWVHATKNPGKLNYLANRRNGDNTASRTKKVQLGELDEDFEEEEEAEEGKKPAPATLGYLKQRGLQKTNRAP</sequence>
<gene>
    <name evidence="3" type="ORF">Cvel_25700</name>
</gene>
<feature type="compositionally biased region" description="Acidic residues" evidence="1">
    <location>
        <begin position="49"/>
        <end position="61"/>
    </location>
</feature>
<feature type="signal peptide" evidence="2">
    <location>
        <begin position="1"/>
        <end position="19"/>
    </location>
</feature>
<reference evidence="3" key="1">
    <citation type="submission" date="2014-11" db="EMBL/GenBank/DDBJ databases">
        <authorList>
            <person name="Otto D Thomas"/>
            <person name="Naeem Raeece"/>
        </authorList>
    </citation>
    <scope>NUCLEOTIDE SEQUENCE</scope>
</reference>
<evidence type="ECO:0000256" key="1">
    <source>
        <dbReference type="SAM" id="MobiDB-lite"/>
    </source>
</evidence>
<feature type="region of interest" description="Disordered" evidence="1">
    <location>
        <begin position="30"/>
        <end position="86"/>
    </location>
</feature>
<proteinExistence type="predicted"/>
<dbReference type="VEuPathDB" id="CryptoDB:Cvel_25700"/>
<dbReference type="AlphaFoldDB" id="A0A0G4HAY1"/>
<evidence type="ECO:0000256" key="2">
    <source>
        <dbReference type="SAM" id="SignalP"/>
    </source>
</evidence>
<protein>
    <recommendedName>
        <fullName evidence="4">RxLR effector protein</fullName>
    </recommendedName>
</protein>